<dbReference type="Gene3D" id="3.20.20.10">
    <property type="entry name" value="Alanine racemase"/>
    <property type="match status" value="1"/>
</dbReference>
<comment type="cofactor">
    <cofactor evidence="1">
        <name>pyridoxal 5'-phosphate</name>
        <dbReference type="ChEBI" id="CHEBI:597326"/>
    </cofactor>
</comment>
<feature type="domain" description="Orn/DAP/Arg decarboxylase 2 N-terminal" evidence="6">
    <location>
        <begin position="8"/>
        <end position="128"/>
    </location>
</feature>
<sequence>MDALVFKIVLELLTFLGAGFICSNKHEVDSAVKVLSAFYSDTQLDEVISSRLIYSNPFKFKKDIIHAARSRIILTTFDSCEELLKLHTIWPEAKLILRLSLRGILEDAEFPDGFGANLAEIFPLLDKASRLGMEVSYS</sequence>
<dbReference type="Pfam" id="PF02784">
    <property type="entry name" value="Orn_Arg_deC_N"/>
    <property type="match status" value="1"/>
</dbReference>
<dbReference type="SUPFAM" id="SSF51419">
    <property type="entry name" value="PLP-binding barrel"/>
    <property type="match status" value="1"/>
</dbReference>
<keyword evidence="5" id="KW-0732">Signal</keyword>
<proteinExistence type="inferred from homology"/>
<protein>
    <recommendedName>
        <fullName evidence="6">Orn/DAP/Arg decarboxylase 2 N-terminal domain-containing protein</fullName>
    </recommendedName>
</protein>
<gene>
    <name evidence="7" type="ORF">PXEA_LOCUS9619</name>
</gene>
<accession>A0A448WNI6</accession>
<dbReference type="InterPro" id="IPR029066">
    <property type="entry name" value="PLP-binding_barrel"/>
</dbReference>
<comment type="caution">
    <text evidence="7">The sequence shown here is derived from an EMBL/GenBank/DDBJ whole genome shotgun (WGS) entry which is preliminary data.</text>
</comment>
<feature type="chain" id="PRO_5019214454" description="Orn/DAP/Arg decarboxylase 2 N-terminal domain-containing protein" evidence="5">
    <location>
        <begin position="19"/>
        <end position="138"/>
    </location>
</feature>
<evidence type="ECO:0000256" key="4">
    <source>
        <dbReference type="ARBA" id="ARBA00023239"/>
    </source>
</evidence>
<organism evidence="7 8">
    <name type="scientific">Protopolystoma xenopodis</name>
    <dbReference type="NCBI Taxonomy" id="117903"/>
    <lineage>
        <taxon>Eukaryota</taxon>
        <taxon>Metazoa</taxon>
        <taxon>Spiralia</taxon>
        <taxon>Lophotrochozoa</taxon>
        <taxon>Platyhelminthes</taxon>
        <taxon>Monogenea</taxon>
        <taxon>Polyopisthocotylea</taxon>
        <taxon>Polystomatidea</taxon>
        <taxon>Polystomatidae</taxon>
        <taxon>Protopolystoma</taxon>
    </lineage>
</organism>
<keyword evidence="4" id="KW-0456">Lyase</keyword>
<dbReference type="PANTHER" id="PTHR11482">
    <property type="entry name" value="ARGININE/DIAMINOPIMELATE/ORNITHINE DECARBOXYLASE"/>
    <property type="match status" value="1"/>
</dbReference>
<dbReference type="PANTHER" id="PTHR11482:SF6">
    <property type="entry name" value="ORNITHINE DECARBOXYLASE 1-RELATED"/>
    <property type="match status" value="1"/>
</dbReference>
<evidence type="ECO:0000256" key="3">
    <source>
        <dbReference type="ARBA" id="ARBA00022898"/>
    </source>
</evidence>
<evidence type="ECO:0000313" key="7">
    <source>
        <dbReference type="EMBL" id="VEL16179.1"/>
    </source>
</evidence>
<dbReference type="InterPro" id="IPR022644">
    <property type="entry name" value="De-COase2_N"/>
</dbReference>
<evidence type="ECO:0000256" key="2">
    <source>
        <dbReference type="ARBA" id="ARBA00008872"/>
    </source>
</evidence>
<evidence type="ECO:0000313" key="8">
    <source>
        <dbReference type="Proteomes" id="UP000784294"/>
    </source>
</evidence>
<dbReference type="GO" id="GO:0033387">
    <property type="term" value="P:putrescine biosynthetic process from arginine, via ornithine"/>
    <property type="evidence" value="ECO:0007669"/>
    <property type="project" value="TreeGrafter"/>
</dbReference>
<dbReference type="OrthoDB" id="5034579at2759"/>
<dbReference type="AlphaFoldDB" id="A0A448WNI6"/>
<keyword evidence="8" id="KW-1185">Reference proteome</keyword>
<evidence type="ECO:0000259" key="6">
    <source>
        <dbReference type="Pfam" id="PF02784"/>
    </source>
</evidence>
<reference evidence="7" key="1">
    <citation type="submission" date="2018-11" db="EMBL/GenBank/DDBJ databases">
        <authorList>
            <consortium name="Pathogen Informatics"/>
        </authorList>
    </citation>
    <scope>NUCLEOTIDE SEQUENCE</scope>
</reference>
<evidence type="ECO:0000256" key="5">
    <source>
        <dbReference type="SAM" id="SignalP"/>
    </source>
</evidence>
<dbReference type="GO" id="GO:0004586">
    <property type="term" value="F:ornithine decarboxylase activity"/>
    <property type="evidence" value="ECO:0007669"/>
    <property type="project" value="TreeGrafter"/>
</dbReference>
<dbReference type="GO" id="GO:0005737">
    <property type="term" value="C:cytoplasm"/>
    <property type="evidence" value="ECO:0007669"/>
    <property type="project" value="TreeGrafter"/>
</dbReference>
<keyword evidence="3" id="KW-0663">Pyridoxal phosphate</keyword>
<feature type="signal peptide" evidence="5">
    <location>
        <begin position="1"/>
        <end position="18"/>
    </location>
</feature>
<dbReference type="PRINTS" id="PR01182">
    <property type="entry name" value="ORNDCRBXLASE"/>
</dbReference>
<comment type="similarity">
    <text evidence="2">Belongs to the Orn/Lys/Arg decarboxylase class-II family.</text>
</comment>
<dbReference type="EMBL" id="CAAALY010027469">
    <property type="protein sequence ID" value="VEL16179.1"/>
    <property type="molecule type" value="Genomic_DNA"/>
</dbReference>
<evidence type="ECO:0000256" key="1">
    <source>
        <dbReference type="ARBA" id="ARBA00001933"/>
    </source>
</evidence>
<dbReference type="InterPro" id="IPR002433">
    <property type="entry name" value="Orn_de-COase"/>
</dbReference>
<dbReference type="Proteomes" id="UP000784294">
    <property type="component" value="Unassembled WGS sequence"/>
</dbReference>
<name>A0A448WNI6_9PLAT</name>